<evidence type="ECO:0000256" key="1">
    <source>
        <dbReference type="SAM" id="MobiDB-lite"/>
    </source>
</evidence>
<dbReference type="PATRIC" id="fig|570277.3.peg.4775"/>
<dbReference type="Proteomes" id="UP000071065">
    <property type="component" value="Chromosome"/>
</dbReference>
<dbReference type="InterPro" id="IPR049191">
    <property type="entry name" value="SutA_RBD"/>
</dbReference>
<evidence type="ECO:0000313" key="4">
    <source>
        <dbReference type="Proteomes" id="UP000071065"/>
    </source>
</evidence>
<organism evidence="3 4">
    <name type="scientific">Endozoicomonas montiporae CL-33</name>
    <dbReference type="NCBI Taxonomy" id="570277"/>
    <lineage>
        <taxon>Bacteria</taxon>
        <taxon>Pseudomonadati</taxon>
        <taxon>Pseudomonadota</taxon>
        <taxon>Gammaproteobacteria</taxon>
        <taxon>Oceanospirillales</taxon>
        <taxon>Endozoicomonadaceae</taxon>
        <taxon>Endozoicomonas</taxon>
    </lineage>
</organism>
<dbReference type="EMBL" id="CP013251">
    <property type="protein sequence ID" value="AMO58371.1"/>
    <property type="molecule type" value="Genomic_DNA"/>
</dbReference>
<dbReference type="AlphaFoldDB" id="A0A142BHZ5"/>
<dbReference type="RefSeq" id="WP_201772224.1">
    <property type="nucleotide sequence ID" value="NZ_CP013251.1"/>
</dbReference>
<feature type="region of interest" description="Disordered" evidence="1">
    <location>
        <begin position="54"/>
        <end position="81"/>
    </location>
</feature>
<feature type="region of interest" description="Disordered" evidence="1">
    <location>
        <begin position="1"/>
        <end position="37"/>
    </location>
</feature>
<proteinExistence type="predicted"/>
<reference evidence="3 4" key="1">
    <citation type="journal article" date="2016" name="Front. Microbiol.">
        <title>Genomic Insight into the Host-Endosymbiont Relationship of Endozoicomonas montiporae CL-33(T) with its Coral Host.</title>
        <authorList>
            <person name="Ding J.-Y."/>
            <person name="Shiu J.-H."/>
            <person name="Chen W.-M."/>
            <person name="Chiang Y.-R."/>
            <person name="Tang S.-L."/>
        </authorList>
    </citation>
    <scope>NUCLEOTIDE SEQUENCE [LARGE SCALE GENOMIC DNA]</scope>
    <source>
        <strain evidence="3 4">CL-33</strain>
    </source>
</reference>
<feature type="domain" description="Transcriptional regulator SutA RNAP-binding" evidence="2">
    <location>
        <begin position="34"/>
        <end position="68"/>
    </location>
</feature>
<dbReference type="KEGG" id="emp:EZMO1_4456"/>
<evidence type="ECO:0000259" key="2">
    <source>
        <dbReference type="Pfam" id="PF20661"/>
    </source>
</evidence>
<feature type="compositionally biased region" description="Basic and acidic residues" evidence="1">
    <location>
        <begin position="23"/>
        <end position="36"/>
    </location>
</feature>
<sequence>MARRTPKKAAAGFDGVDIGFLGSRDEPADQRTVESRKKLRESLNSQIEAFLASGGEIEEVPSNVTANPPQKPSGEYGNRPI</sequence>
<name>A0A142BHZ5_9GAMM</name>
<dbReference type="STRING" id="570277.EZMO1_4456"/>
<dbReference type="Pfam" id="PF20661">
    <property type="entry name" value="SutA-RBD"/>
    <property type="match status" value="1"/>
</dbReference>
<evidence type="ECO:0000313" key="3">
    <source>
        <dbReference type="EMBL" id="AMO58371.1"/>
    </source>
</evidence>
<accession>A0A142BHZ5</accession>
<gene>
    <name evidence="3" type="ORF">EZMO1_4456</name>
</gene>
<protein>
    <recommendedName>
        <fullName evidence="2">Transcriptional regulator SutA RNAP-binding domain-containing protein</fullName>
    </recommendedName>
</protein>